<evidence type="ECO:0000256" key="6">
    <source>
        <dbReference type="ARBA" id="ARBA00022964"/>
    </source>
</evidence>
<organism evidence="10 11">
    <name type="scientific">Diaporthe australafricana</name>
    <dbReference type="NCBI Taxonomy" id="127596"/>
    <lineage>
        <taxon>Eukaryota</taxon>
        <taxon>Fungi</taxon>
        <taxon>Dikarya</taxon>
        <taxon>Ascomycota</taxon>
        <taxon>Pezizomycotina</taxon>
        <taxon>Sordariomycetes</taxon>
        <taxon>Sordariomycetidae</taxon>
        <taxon>Diaporthales</taxon>
        <taxon>Diaporthaceae</taxon>
        <taxon>Diaporthe</taxon>
    </lineage>
</organism>
<evidence type="ECO:0000313" key="11">
    <source>
        <dbReference type="Proteomes" id="UP001583177"/>
    </source>
</evidence>
<keyword evidence="5" id="KW-0479">Metal-binding</keyword>
<comment type="catalytic activity">
    <reaction evidence="1">
        <text>(9Z,12Z)-octadecadienoate + O2 = (11S)-hydroperoxy-(9Z,12Z)-octadecadienoate</text>
        <dbReference type="Rhea" id="RHEA:18993"/>
        <dbReference type="ChEBI" id="CHEBI:15379"/>
        <dbReference type="ChEBI" id="CHEBI:30245"/>
        <dbReference type="ChEBI" id="CHEBI:57467"/>
        <dbReference type="EC" id="1.13.11.45"/>
    </reaction>
</comment>
<dbReference type="Proteomes" id="UP001583177">
    <property type="component" value="Unassembled WGS sequence"/>
</dbReference>
<dbReference type="Gene3D" id="3.10.450.60">
    <property type="match status" value="1"/>
</dbReference>
<gene>
    <name evidence="10" type="ORF">Daus18300_004057</name>
</gene>
<evidence type="ECO:0000256" key="3">
    <source>
        <dbReference type="ARBA" id="ARBA00013178"/>
    </source>
</evidence>
<evidence type="ECO:0000256" key="4">
    <source>
        <dbReference type="ARBA" id="ARBA00021175"/>
    </source>
</evidence>
<proteinExistence type="predicted"/>
<evidence type="ECO:0000256" key="7">
    <source>
        <dbReference type="ARBA" id="ARBA00023002"/>
    </source>
</evidence>
<keyword evidence="8" id="KW-0464">Manganese</keyword>
<protein>
    <recommendedName>
        <fullName evidence="4">Manganese lipoxygenase</fullName>
        <ecNumber evidence="3">1.13.11.45</ecNumber>
    </recommendedName>
</protein>
<keyword evidence="11" id="KW-1185">Reference proteome</keyword>
<dbReference type="EC" id="1.13.11.45" evidence="3"/>
<evidence type="ECO:0000256" key="5">
    <source>
        <dbReference type="ARBA" id="ARBA00022723"/>
    </source>
</evidence>
<dbReference type="InterPro" id="IPR013819">
    <property type="entry name" value="LipOase_C"/>
</dbReference>
<dbReference type="PROSITE" id="PS51393">
    <property type="entry name" value="LIPOXYGENASE_3"/>
    <property type="match status" value="1"/>
</dbReference>
<keyword evidence="7" id="KW-0560">Oxidoreductase</keyword>
<comment type="cofactor">
    <cofactor evidence="2">
        <name>Mn(2+)</name>
        <dbReference type="ChEBI" id="CHEBI:29035"/>
    </cofactor>
</comment>
<comment type="caution">
    <text evidence="10">The sequence shown here is derived from an EMBL/GenBank/DDBJ whole genome shotgun (WGS) entry which is preliminary data.</text>
</comment>
<dbReference type="PANTHER" id="PTHR11771">
    <property type="entry name" value="LIPOXYGENASE"/>
    <property type="match status" value="1"/>
</dbReference>
<dbReference type="Gene3D" id="1.20.245.10">
    <property type="entry name" value="Lipoxygenase-1, Domain 5"/>
    <property type="match status" value="1"/>
</dbReference>
<evidence type="ECO:0000256" key="2">
    <source>
        <dbReference type="ARBA" id="ARBA00001936"/>
    </source>
</evidence>
<sequence length="701" mass="77913">MSAMDRGKLLLRSWDQGLVAQELSKYNLVPRKLSPEAVKAAQGLIVPDTTPDNKLSTGTFSGTSKALTQVFKRIEDRFHSYFDVTGIEPSIPLGTKREDAVSIYNWSPKTGSKADNYPPHLDLIPKTDEVSIFKIFDTMRLLDTGFVLISVVPESIKDFTYSYPDQGATMADIDKRNAELRAEKKNILSEPNIGDLKTHKWFTDEIFAQQQFTGTNPVTIQVASTAWIQDFTKAATAQNLTEYVGLLSSASKTSSLFVQDCGYYRSTLGVSAQTAFQADGTPKDEPRYACSSVTLFHLTDSGKLHPLAIVIDFKGTIEDSITIFNTRKSPDEQTDQASDWPWRYAKSAAQSSDWLQHELTVHLTNCHLVEEATIVASKRALATDHLVYRCLQPHWLKTLSLNAAARATLVPSVIIPIVGLTGAQTYEFIQKAYHNFDWQANYVPNDLERRGFPVKDILDQGNVKFHNYGYGKMALLMWQVLRKFVASFLANGGQGFDTDAKVAADLDIKRWCDEMRSDDGGQMKSWPVIQTVDQLVDCVTMCIHIASPLHTAVNYLQEYYQSFVVNRAPAICAPLPTSLQQLKGFQEADLMKSLPINRPQEWLLASHLVHLLNFRVAEDQNILNYAVSLYHLSAPGTGSGETSIQAAAKALVDDLIELGDTKDNVGNVIPGVFSRISDGLDNQELPYDVLQPVDTAVSILI</sequence>
<dbReference type="InterPro" id="IPR000907">
    <property type="entry name" value="LipOase"/>
</dbReference>
<feature type="domain" description="Lipoxygenase" evidence="9">
    <location>
        <begin position="201"/>
        <end position="701"/>
    </location>
</feature>
<name>A0ABR3XC18_9PEZI</name>
<evidence type="ECO:0000256" key="1">
    <source>
        <dbReference type="ARBA" id="ARBA00000366"/>
    </source>
</evidence>
<accession>A0ABR3XC18</accession>
<evidence type="ECO:0000259" key="9">
    <source>
        <dbReference type="PROSITE" id="PS51393"/>
    </source>
</evidence>
<keyword evidence="6" id="KW-0223">Dioxygenase</keyword>
<dbReference type="SUPFAM" id="SSF48484">
    <property type="entry name" value="Lipoxigenase"/>
    <property type="match status" value="1"/>
</dbReference>
<dbReference type="InterPro" id="IPR036226">
    <property type="entry name" value="LipOase_C_sf"/>
</dbReference>
<reference evidence="10 11" key="1">
    <citation type="journal article" date="2024" name="IMA Fungus">
        <title>IMA Genome - F19 : A genome assembly and annotation guide to empower mycologists, including annotated draft genome sequences of Ceratocystis pirilliformis, Diaporthe australafricana, Fusarium ophioides, Paecilomyces lecythidis, and Sporothrix stenoceras.</title>
        <authorList>
            <person name="Aylward J."/>
            <person name="Wilson A.M."/>
            <person name="Visagie C.M."/>
            <person name="Spraker J."/>
            <person name="Barnes I."/>
            <person name="Buitendag C."/>
            <person name="Ceriani C."/>
            <person name="Del Mar Angel L."/>
            <person name="du Plessis D."/>
            <person name="Fuchs T."/>
            <person name="Gasser K."/>
            <person name="Kramer D."/>
            <person name="Li W."/>
            <person name="Munsamy K."/>
            <person name="Piso A."/>
            <person name="Price J.L."/>
            <person name="Sonnekus B."/>
            <person name="Thomas C."/>
            <person name="van der Nest A."/>
            <person name="van Dijk A."/>
            <person name="van Heerden A."/>
            <person name="van Vuuren N."/>
            <person name="Yilmaz N."/>
            <person name="Duong T.A."/>
            <person name="van der Merwe N.A."/>
            <person name="Wingfield M.J."/>
            <person name="Wingfield B.D."/>
        </authorList>
    </citation>
    <scope>NUCLEOTIDE SEQUENCE [LARGE SCALE GENOMIC DNA]</scope>
    <source>
        <strain evidence="10 11">CMW 18300</strain>
    </source>
</reference>
<evidence type="ECO:0000256" key="8">
    <source>
        <dbReference type="ARBA" id="ARBA00023211"/>
    </source>
</evidence>
<dbReference type="Pfam" id="PF00305">
    <property type="entry name" value="Lipoxygenase"/>
    <property type="match status" value="1"/>
</dbReference>
<dbReference type="EMBL" id="JAWRVE010000026">
    <property type="protein sequence ID" value="KAL1873237.1"/>
    <property type="molecule type" value="Genomic_DNA"/>
</dbReference>
<evidence type="ECO:0000313" key="10">
    <source>
        <dbReference type="EMBL" id="KAL1873237.1"/>
    </source>
</evidence>